<organism evidence="2 3">
    <name type="scientific">Dictyobacter alpinus</name>
    <dbReference type="NCBI Taxonomy" id="2014873"/>
    <lineage>
        <taxon>Bacteria</taxon>
        <taxon>Bacillati</taxon>
        <taxon>Chloroflexota</taxon>
        <taxon>Ktedonobacteria</taxon>
        <taxon>Ktedonobacterales</taxon>
        <taxon>Dictyobacteraceae</taxon>
        <taxon>Dictyobacter</taxon>
    </lineage>
</organism>
<dbReference type="OrthoDB" id="7054616at2"/>
<dbReference type="GO" id="GO:0016747">
    <property type="term" value="F:acyltransferase activity, transferring groups other than amino-acyl groups"/>
    <property type="evidence" value="ECO:0007669"/>
    <property type="project" value="InterPro"/>
</dbReference>
<keyword evidence="3" id="KW-1185">Reference proteome</keyword>
<name>A0A402BEU9_9CHLR</name>
<dbReference type="PANTHER" id="PTHR31143:SF2">
    <property type="entry name" value="FR47-LIKE DOMAIN-CONTAINING PROTEIN-RELATED"/>
    <property type="match status" value="1"/>
</dbReference>
<feature type="domain" description="N-acetyltransferase" evidence="1">
    <location>
        <begin position="135"/>
        <end position="269"/>
    </location>
</feature>
<dbReference type="InterPro" id="IPR042573">
    <property type="entry name" value="GNAT_acetyltra_N"/>
</dbReference>
<evidence type="ECO:0000313" key="3">
    <source>
        <dbReference type="Proteomes" id="UP000287171"/>
    </source>
</evidence>
<reference evidence="3" key="1">
    <citation type="submission" date="2018-12" db="EMBL/GenBank/DDBJ databases">
        <title>Tengunoibacter tsumagoiensis gen. nov., sp. nov., Dictyobacter kobayashii sp. nov., D. alpinus sp. nov., and D. joshuensis sp. nov. and description of Dictyobacteraceae fam. nov. within the order Ktedonobacterales isolated from Tengu-no-mugimeshi.</title>
        <authorList>
            <person name="Wang C.M."/>
            <person name="Zheng Y."/>
            <person name="Sakai Y."/>
            <person name="Toyoda A."/>
            <person name="Minakuchi Y."/>
            <person name="Abe K."/>
            <person name="Yokota A."/>
            <person name="Yabe S."/>
        </authorList>
    </citation>
    <scope>NUCLEOTIDE SEQUENCE [LARGE SCALE GENOMIC DNA]</scope>
    <source>
        <strain evidence="3">Uno16</strain>
    </source>
</reference>
<accession>A0A402BEU9</accession>
<dbReference type="PANTHER" id="PTHR31143">
    <property type="match status" value="1"/>
</dbReference>
<dbReference type="CDD" id="cd04301">
    <property type="entry name" value="NAT_SF"/>
    <property type="match status" value="1"/>
</dbReference>
<dbReference type="EMBL" id="BIFT01000002">
    <property type="protein sequence ID" value="GCE29961.1"/>
    <property type="molecule type" value="Genomic_DNA"/>
</dbReference>
<dbReference type="PROSITE" id="PS51186">
    <property type="entry name" value="GNAT"/>
    <property type="match status" value="1"/>
</dbReference>
<gene>
    <name evidence="2" type="ORF">KDA_54450</name>
</gene>
<dbReference type="Pfam" id="PF12746">
    <property type="entry name" value="GNAT_acetyltran"/>
    <property type="match status" value="1"/>
</dbReference>
<evidence type="ECO:0000259" key="1">
    <source>
        <dbReference type="PROSITE" id="PS51186"/>
    </source>
</evidence>
<dbReference type="RefSeq" id="WP_126630136.1">
    <property type="nucleotide sequence ID" value="NZ_BIFT01000002.1"/>
</dbReference>
<proteinExistence type="predicted"/>
<dbReference type="SUPFAM" id="SSF55729">
    <property type="entry name" value="Acyl-CoA N-acyltransferases (Nat)"/>
    <property type="match status" value="1"/>
</dbReference>
<dbReference type="InterPro" id="IPR000182">
    <property type="entry name" value="GNAT_dom"/>
</dbReference>
<dbReference type="Proteomes" id="UP000287171">
    <property type="component" value="Unassembled WGS sequence"/>
</dbReference>
<sequence length="272" mass="30977">MSFLLAPEKYVSICPLFEGMTYHLSVMTVLAGILPGRIYVDDPVNPGSAVLIPSNQHRIYVGGSPEQSLLDDVMHMLVQQSLAENYGFVMYYAASAWTQPLEQLFLKQEAFTGWRQFYRLREPLTPLDTPLPEHITIRRIDEAMLADTTLINRQSLLEEIHSESPSLEHFFSHHFGFSAQDGHRLVAWCLAEYHYQDRYEVGIETIEAYQRKGIATQLTAAVSRHAFARGATEIGWHCWATNTPSIATALKSGFEKVLDYPVYYGQYRQLPT</sequence>
<dbReference type="InterPro" id="IPR016181">
    <property type="entry name" value="Acyl_CoA_acyltransferase"/>
</dbReference>
<comment type="caution">
    <text evidence="2">The sequence shown here is derived from an EMBL/GenBank/DDBJ whole genome shotgun (WGS) entry which is preliminary data.</text>
</comment>
<dbReference type="Gene3D" id="3.40.630.110">
    <property type="entry name" value="GNAT acetyltransferase-like"/>
    <property type="match status" value="1"/>
</dbReference>
<dbReference type="InterPro" id="IPR027365">
    <property type="entry name" value="GNAT_acetyltra_YdfB-like"/>
</dbReference>
<evidence type="ECO:0000313" key="2">
    <source>
        <dbReference type="EMBL" id="GCE29961.1"/>
    </source>
</evidence>
<dbReference type="Gene3D" id="3.40.630.30">
    <property type="match status" value="1"/>
</dbReference>
<protein>
    <recommendedName>
        <fullName evidence="1">N-acetyltransferase domain-containing protein</fullName>
    </recommendedName>
</protein>
<dbReference type="AlphaFoldDB" id="A0A402BEU9"/>